<evidence type="ECO:0000256" key="1">
    <source>
        <dbReference type="SAM" id="MobiDB-lite"/>
    </source>
</evidence>
<dbReference type="RefSeq" id="WP_013506852.1">
    <property type="nucleotide sequence ID" value="NC_014836.1"/>
</dbReference>
<dbReference type="STRING" id="653733.Selin_2256"/>
<keyword evidence="2" id="KW-0472">Membrane</keyword>
<organism evidence="3 4">
    <name type="scientific">Desulfurispirillum indicum (strain ATCC BAA-1389 / DSM 22839 / S5)</name>
    <dbReference type="NCBI Taxonomy" id="653733"/>
    <lineage>
        <taxon>Bacteria</taxon>
        <taxon>Pseudomonadati</taxon>
        <taxon>Chrysiogenota</taxon>
        <taxon>Chrysiogenia</taxon>
        <taxon>Chrysiogenales</taxon>
        <taxon>Chrysiogenaceae</taxon>
        <taxon>Desulfurispirillum</taxon>
    </lineage>
</organism>
<evidence type="ECO:0000313" key="4">
    <source>
        <dbReference type="Proteomes" id="UP000002572"/>
    </source>
</evidence>
<dbReference type="HOGENOM" id="CLU_570769_0_0_0"/>
<name>E6W412_DESIS</name>
<evidence type="ECO:0000256" key="2">
    <source>
        <dbReference type="SAM" id="Phobius"/>
    </source>
</evidence>
<feature type="region of interest" description="Disordered" evidence="1">
    <location>
        <begin position="1"/>
        <end position="20"/>
    </location>
</feature>
<proteinExistence type="predicted"/>
<keyword evidence="2" id="KW-0812">Transmembrane</keyword>
<feature type="transmembrane region" description="Helical" evidence="2">
    <location>
        <begin position="43"/>
        <end position="66"/>
    </location>
</feature>
<reference evidence="3 4" key="1">
    <citation type="submission" date="2010-12" db="EMBL/GenBank/DDBJ databases">
        <title>Complete sequence of Desulfurispirillum indicum S5.</title>
        <authorList>
            <consortium name="US DOE Joint Genome Institute"/>
            <person name="Lucas S."/>
            <person name="Copeland A."/>
            <person name="Lapidus A."/>
            <person name="Cheng J.-F."/>
            <person name="Goodwin L."/>
            <person name="Pitluck S."/>
            <person name="Chertkov O."/>
            <person name="Held B."/>
            <person name="Detter J.C."/>
            <person name="Han C."/>
            <person name="Tapia R."/>
            <person name="Land M."/>
            <person name="Hauser L."/>
            <person name="Kyrpides N."/>
            <person name="Ivanova N."/>
            <person name="Mikhailova N."/>
            <person name="Haggblom M."/>
            <person name="Rauschenbach I."/>
            <person name="Bini E."/>
            <person name="Woyke T."/>
        </authorList>
    </citation>
    <scope>NUCLEOTIDE SEQUENCE [LARGE SCALE GENOMIC DNA]</scope>
    <source>
        <strain evidence="4">ATCC BAA-1389 / DSM 22839 / S5</strain>
    </source>
</reference>
<keyword evidence="4" id="KW-1185">Reference proteome</keyword>
<evidence type="ECO:0000313" key="3">
    <source>
        <dbReference type="EMBL" id="ADU66976.1"/>
    </source>
</evidence>
<dbReference type="KEGG" id="din:Selin_2256"/>
<gene>
    <name evidence="3" type="ordered locus">Selin_2256</name>
</gene>
<protein>
    <submittedName>
        <fullName evidence="3">Uncharacterized protein</fullName>
    </submittedName>
</protein>
<feature type="transmembrane region" description="Helical" evidence="2">
    <location>
        <begin position="78"/>
        <end position="105"/>
    </location>
</feature>
<accession>E6W412</accession>
<dbReference type="EMBL" id="CP002432">
    <property type="protein sequence ID" value="ADU66976.1"/>
    <property type="molecule type" value="Genomic_DNA"/>
</dbReference>
<dbReference type="Proteomes" id="UP000002572">
    <property type="component" value="Chromosome"/>
</dbReference>
<dbReference type="AlphaFoldDB" id="E6W412"/>
<keyword evidence="2" id="KW-1133">Transmembrane helix</keyword>
<dbReference type="InParanoid" id="E6W412"/>
<sequence>MQDQQELLGEEETSGSGSSELCETTVGSWFDLFWHDNRQRQEFLYYCGVVLLLILAVGVLGGMYLHLDDGHSAGSRSLVVLVLSFAAGGALAIGLLYGALLVGFMKRWKRDMLSRLFDVRSAAELAGTGPVGVRLFSGLQNPMASAAFLWSTVGNTPFEEFVERWVVYIEEDMLGKMPCIRGNPQAVISVNAYPEKYQKVLFADGLVRMDGSQTALFGVVPFLSEGLVAADYQDSKELLLSMPAEIAEMQKRIGGGEGAPRRELRYPSELELLIPEDTLDVLTVFDIDLAKWHFDVFSRQYSLEQFTESPREFRVKVLEYFGTVPTFQRIRAGMHDLESSLASSYGKAFGLLLDEFGYRHKRKTYEQFVRQCTRLFRLFMMMEHQIRELTVRDRVSIALLRNHLREMPWEMAVLMVGPPRAIIAQLNIAGIRPDRPYIFFLKEAGVDDLGESPYRRTIESTLEEAGYKSFELCFMPLP</sequence>